<organism evidence="5 6">
    <name type="scientific">Paenibacillus residui</name>
    <dbReference type="NCBI Taxonomy" id="629724"/>
    <lineage>
        <taxon>Bacteria</taxon>
        <taxon>Bacillati</taxon>
        <taxon>Bacillota</taxon>
        <taxon>Bacilli</taxon>
        <taxon>Bacillales</taxon>
        <taxon>Paenibacillaceae</taxon>
        <taxon>Paenibacillus</taxon>
    </lineage>
</organism>
<comment type="caution">
    <text evidence="5">The sequence shown here is derived from an EMBL/GenBank/DDBJ whole genome shotgun (WGS) entry which is preliminary data.</text>
</comment>
<feature type="domain" description="HTH marR-type" evidence="4">
    <location>
        <begin position="11"/>
        <end position="143"/>
    </location>
</feature>
<reference evidence="6" key="1">
    <citation type="journal article" date="2019" name="Int. J. Syst. Evol. Microbiol.">
        <title>The Global Catalogue of Microorganisms (GCM) 10K type strain sequencing project: providing services to taxonomists for standard genome sequencing and annotation.</title>
        <authorList>
            <consortium name="The Broad Institute Genomics Platform"/>
            <consortium name="The Broad Institute Genome Sequencing Center for Infectious Disease"/>
            <person name="Wu L."/>
            <person name="Ma J."/>
        </authorList>
    </citation>
    <scope>NUCLEOTIDE SEQUENCE [LARGE SCALE GENOMIC DNA]</scope>
    <source>
        <strain evidence="6">CCUG 57263</strain>
    </source>
</reference>
<dbReference type="PRINTS" id="PR00598">
    <property type="entry name" value="HTHMARR"/>
</dbReference>
<gene>
    <name evidence="5" type="ORF">ACFQ03_10420</name>
</gene>
<evidence type="ECO:0000256" key="1">
    <source>
        <dbReference type="ARBA" id="ARBA00023015"/>
    </source>
</evidence>
<dbReference type="PANTHER" id="PTHR42756">
    <property type="entry name" value="TRANSCRIPTIONAL REGULATOR, MARR"/>
    <property type="match status" value="1"/>
</dbReference>
<proteinExistence type="predicted"/>
<dbReference type="PROSITE" id="PS01117">
    <property type="entry name" value="HTH_MARR_1"/>
    <property type="match status" value="1"/>
</dbReference>
<evidence type="ECO:0000256" key="2">
    <source>
        <dbReference type="ARBA" id="ARBA00023125"/>
    </source>
</evidence>
<dbReference type="SMART" id="SM00347">
    <property type="entry name" value="HTH_MARR"/>
    <property type="match status" value="1"/>
</dbReference>
<keyword evidence="6" id="KW-1185">Reference proteome</keyword>
<keyword evidence="1" id="KW-0805">Transcription regulation</keyword>
<evidence type="ECO:0000259" key="4">
    <source>
        <dbReference type="PROSITE" id="PS50995"/>
    </source>
</evidence>
<dbReference type="Gene3D" id="1.10.10.10">
    <property type="entry name" value="Winged helix-like DNA-binding domain superfamily/Winged helix DNA-binding domain"/>
    <property type="match status" value="1"/>
</dbReference>
<keyword evidence="3" id="KW-0804">Transcription</keyword>
<dbReference type="Proteomes" id="UP001597120">
    <property type="component" value="Unassembled WGS sequence"/>
</dbReference>
<dbReference type="InterPro" id="IPR036390">
    <property type="entry name" value="WH_DNA-bd_sf"/>
</dbReference>
<dbReference type="InterPro" id="IPR023187">
    <property type="entry name" value="Tscrpt_reg_MarR-type_CS"/>
</dbReference>
<dbReference type="EMBL" id="JBHTIU010000031">
    <property type="protein sequence ID" value="MFD0869565.1"/>
    <property type="molecule type" value="Genomic_DNA"/>
</dbReference>
<accession>A0ABW3D7Y2</accession>
<sequence>MDPIQQEYELSLKLFVVFSRANRAVVDRIKEDIKNYGLNPTEFAVLELLFHKGDQPIQNIGKKILLTSGSMTYVIDQLEKKGLLTRKQCKEDRRITYASITEEGRLLMEDIFPKHRNVIHDMFSSLNREEQEQMIHLLKKLGLQLGSQSID</sequence>
<dbReference type="InterPro" id="IPR000835">
    <property type="entry name" value="HTH_MarR-typ"/>
</dbReference>
<dbReference type="InterPro" id="IPR036388">
    <property type="entry name" value="WH-like_DNA-bd_sf"/>
</dbReference>
<dbReference type="Pfam" id="PF01047">
    <property type="entry name" value="MarR"/>
    <property type="match status" value="1"/>
</dbReference>
<keyword evidence="2" id="KW-0238">DNA-binding</keyword>
<dbReference type="PROSITE" id="PS50995">
    <property type="entry name" value="HTH_MARR_2"/>
    <property type="match status" value="1"/>
</dbReference>
<dbReference type="PANTHER" id="PTHR42756:SF1">
    <property type="entry name" value="TRANSCRIPTIONAL REPRESSOR OF EMRAB OPERON"/>
    <property type="match status" value="1"/>
</dbReference>
<dbReference type="RefSeq" id="WP_379287990.1">
    <property type="nucleotide sequence ID" value="NZ_JBHTIU010000031.1"/>
</dbReference>
<evidence type="ECO:0000313" key="6">
    <source>
        <dbReference type="Proteomes" id="UP001597120"/>
    </source>
</evidence>
<name>A0ABW3D7Y2_9BACL</name>
<dbReference type="SUPFAM" id="SSF46785">
    <property type="entry name" value="Winged helix' DNA-binding domain"/>
    <property type="match status" value="1"/>
</dbReference>
<protein>
    <submittedName>
        <fullName evidence="5">MarR family winged helix-turn-helix transcriptional regulator</fullName>
    </submittedName>
</protein>
<evidence type="ECO:0000313" key="5">
    <source>
        <dbReference type="EMBL" id="MFD0869565.1"/>
    </source>
</evidence>
<evidence type="ECO:0000256" key="3">
    <source>
        <dbReference type="ARBA" id="ARBA00023163"/>
    </source>
</evidence>